<dbReference type="GO" id="GO:0051056">
    <property type="term" value="P:regulation of small GTPase mediated signal transduction"/>
    <property type="evidence" value="ECO:0007669"/>
    <property type="project" value="InterPro"/>
</dbReference>
<dbReference type="FunFam" id="3.40.50.11210:FF:000002">
    <property type="entry name" value="Signal-induced proliferation-associated 1-like protein 1"/>
    <property type="match status" value="1"/>
</dbReference>
<feature type="domain" description="Rap-GAP" evidence="6">
    <location>
        <begin position="551"/>
        <end position="768"/>
    </location>
</feature>
<dbReference type="Pfam" id="PF21022">
    <property type="entry name" value="Rap-GAP_dimer"/>
    <property type="match status" value="1"/>
</dbReference>
<dbReference type="eggNOG" id="KOG3686">
    <property type="taxonomic scope" value="Eukaryota"/>
</dbReference>
<dbReference type="Pfam" id="PF00595">
    <property type="entry name" value="PDZ"/>
    <property type="match status" value="1"/>
</dbReference>
<proteinExistence type="predicted"/>
<sequence length="1586" mass="177412">MVIHGVGFGMEEVVCPNQTNSHHNPGMINENINNNIHKIKMNGTVLNTPPRGPYKLGISSDFRSSYNEHHSVSRSQPHRNVNNQNKSSPQRSQSERSNRWVWDDGSHVHATPPRSSGGLYRSNSSLDLDETLDDKSAAGLRREYGSASSIDMISTSGESFFAMLRDFRTDNPDQRSPGPAKIADYLRGRIDCTPSTQNASNALVNGSDALEGASSPKTKSKFPKLWETKEKVKPIKIKPSTNNEPSLFRKLRGTKSDATAETVSKGSDNSLDADTKLEEKLRRKAFAHYDSQSITANLAYAGRLRAILNKRRNTTTGASAASMSNRTTPHGSAEDVRTEENDAGDGRNNDLVLSCPFFRNELGGEEERVISLTRATSKSPRVQPDDGLKAFSNHFYKPAIVCGISVLEGAADYYWKKWNCPYETHSLQIENVDRGVTYYRKYFSGKEHQNWFGIDENLGPVAVSIMREKIEDSANSTTGKECFSQYRYRLIIRTSELMTLRGSVLEDAIPSLKPNSSRGIPIKEVLDYVAPELQLPCLRLGLTAPRTEEQLIKLDQQGVTNTYKVGIMYCKAGQATEEEMYNNEHSGPAFDEFLDMLGQRVRLKGFDKYRAQLDNKTDSTGLYSVYAAFQDCEIMFHVSSLLPYSANNRQQLLRKRHIGNDIVTIVFQEPDSRPFTPKNIRSQFQHVFIVIRAIQPCTDKTHYKVNVSRSRDVQAFGPPIPEDSIFPKSKAFADFLLAKIINAENAAHKSEKFATMATRTRQEYLKDLATNHITNTTLEVGSKFSLSFGVRKKEKPRARFIPDCYVKGAIVWNILIEDYGQARVINCFLGISGDTLILIEENSREPVFVCPVTSILGWSSHTNRRALQLNDIVNLINNVLCRSSLKIYYHQGECIVIRSRDPDVDEIHEIVSRLSCISEGCETQEFALKRNNIGQLGFHVQQDGTITEVENYGFAWQAGVRQGSRLVEICKVVVSAMTHDQMVDLLKTSLTVTITVIPPFPDHTPRRGCCLHSCSYLMSSSTISDYENVSRNFEPCTELVSRVKNRQQIAQSQIKVSKYIGTESSAYSTTSSGYSGSSTRSTVVEQRFGSAREINSSSSQSSEEKWYDVSEIVDAETRNDVQPDSHQEPVPPPLPARLVPTSHSAFSHVKTKRLPQDYPANYSAQHQHLQNRETEQLSSNYHDYASIGYQTKDYVQHDRLSSLRGSNQQLNSDKKSGVLASPAIVISDGHSDSSSDRFHGARSEDEQSGSSNSLSPRSRRRWPIDGGWGGSGSSSSSRTHSPRTGVRNDMSDIKLRSVANSRHHHTHQHQQLHQINRNSGQISSTFQEDLLKLINPDLINTHDDKTRDENSNRSRLSPPPAPPPSKMSSRENLSSSSSGSQNSIRTATFVSADNNNDADVIFTIARPATVISTTSSSSPAPSENKLSKEERLSPRVHTNAVGSKLKSAVAKPENMLPLPESKDIDWPSLVNTATKAMQVVGVPLQNKSSKPGIWITEVTDRLGLETPPPGTKAMAVSNTHRMRELEARVQLLEQELKRERHFKEALESEVNSLRQKNFRLQEESETAAAQLRRFTEWFFQTIDRQQ</sequence>
<dbReference type="InterPro" id="IPR036034">
    <property type="entry name" value="PDZ_sf"/>
</dbReference>
<keyword evidence="3 4" id="KW-0175">Coiled coil</keyword>
<organism evidence="8 9">
    <name type="scientific">Strigamia maritima</name>
    <name type="common">European centipede</name>
    <name type="synonym">Geophilus maritimus</name>
    <dbReference type="NCBI Taxonomy" id="126957"/>
    <lineage>
        <taxon>Eukaryota</taxon>
        <taxon>Metazoa</taxon>
        <taxon>Ecdysozoa</taxon>
        <taxon>Arthropoda</taxon>
        <taxon>Myriapoda</taxon>
        <taxon>Chilopoda</taxon>
        <taxon>Pleurostigmophora</taxon>
        <taxon>Geophilomorpha</taxon>
        <taxon>Linotaeniidae</taxon>
        <taxon>Strigamia</taxon>
    </lineage>
</organism>
<keyword evidence="2" id="KW-0597">Phosphoprotein</keyword>
<dbReference type="PROSITE" id="PS50085">
    <property type="entry name" value="RAPGAP"/>
    <property type="match status" value="1"/>
</dbReference>
<feature type="region of interest" description="Disordered" evidence="5">
    <location>
        <begin position="237"/>
        <end position="271"/>
    </location>
</feature>
<dbReference type="InterPro" id="IPR035974">
    <property type="entry name" value="Rap/Ran-GAP_sf"/>
</dbReference>
<feature type="region of interest" description="Disordered" evidence="5">
    <location>
        <begin position="315"/>
        <end position="345"/>
    </location>
</feature>
<feature type="region of interest" description="Disordered" evidence="5">
    <location>
        <begin position="1339"/>
        <end position="1382"/>
    </location>
</feature>
<dbReference type="STRING" id="126957.T1IPW2"/>
<feature type="domain" description="PDZ" evidence="7">
    <location>
        <begin position="925"/>
        <end position="989"/>
    </location>
</feature>
<dbReference type="CDD" id="cd06745">
    <property type="entry name" value="PDZ_SIPA1-like"/>
    <property type="match status" value="1"/>
</dbReference>
<feature type="compositionally biased region" description="Basic and acidic residues" evidence="5">
    <location>
        <begin position="332"/>
        <end position="345"/>
    </location>
</feature>
<keyword evidence="1" id="KW-0343">GTPase activation</keyword>
<feature type="compositionally biased region" description="Basic and acidic residues" evidence="5">
    <location>
        <begin position="1117"/>
        <end position="1127"/>
    </location>
</feature>
<evidence type="ECO:0000256" key="3">
    <source>
        <dbReference type="ARBA" id="ARBA00023054"/>
    </source>
</evidence>
<dbReference type="Gene3D" id="3.40.50.11210">
    <property type="entry name" value="Rap/Ran-GAP"/>
    <property type="match status" value="1"/>
</dbReference>
<protein>
    <recommendedName>
        <fullName evidence="10">Rap-GAP domain-containing protein</fullName>
    </recommendedName>
</protein>
<dbReference type="InterPro" id="IPR000331">
    <property type="entry name" value="Rap/Ran_GAP_dom"/>
</dbReference>
<feature type="compositionally biased region" description="Low complexity" evidence="5">
    <location>
        <begin position="1412"/>
        <end position="1422"/>
    </location>
</feature>
<dbReference type="EMBL" id="JH431265">
    <property type="status" value="NOT_ANNOTATED_CDS"/>
    <property type="molecule type" value="Genomic_DNA"/>
</dbReference>
<feature type="compositionally biased region" description="Basic and acidic residues" evidence="5">
    <location>
        <begin position="1229"/>
        <end position="1245"/>
    </location>
</feature>
<dbReference type="PANTHER" id="PTHR15711">
    <property type="entry name" value="RAP GTPASE-ACTIVATING PROTEIN"/>
    <property type="match status" value="1"/>
</dbReference>
<name>T1IPW2_STRMM</name>
<feature type="compositionally biased region" description="Polar residues" evidence="5">
    <location>
        <begin position="73"/>
        <end position="92"/>
    </location>
</feature>
<evidence type="ECO:0000259" key="7">
    <source>
        <dbReference type="PROSITE" id="PS50106"/>
    </source>
</evidence>
<dbReference type="SMART" id="SM00228">
    <property type="entry name" value="PDZ"/>
    <property type="match status" value="1"/>
</dbReference>
<evidence type="ECO:0000313" key="8">
    <source>
        <dbReference type="EnsemblMetazoa" id="SMAR003068-PA"/>
    </source>
</evidence>
<evidence type="ECO:0000256" key="5">
    <source>
        <dbReference type="SAM" id="MobiDB-lite"/>
    </source>
</evidence>
<dbReference type="SUPFAM" id="SSF111347">
    <property type="entry name" value="Rap/Ran-GAP"/>
    <property type="match status" value="1"/>
</dbReference>
<dbReference type="OMA" id="KPPRAME"/>
<feature type="region of interest" description="Disordered" evidence="5">
    <location>
        <begin position="44"/>
        <end position="122"/>
    </location>
</feature>
<dbReference type="EnsemblMetazoa" id="SMAR003068-RA">
    <property type="protein sequence ID" value="SMAR003068-PA"/>
    <property type="gene ID" value="SMAR003068"/>
</dbReference>
<feature type="compositionally biased region" description="Basic and acidic residues" evidence="5">
    <location>
        <begin position="93"/>
        <end position="107"/>
    </location>
</feature>
<evidence type="ECO:0000256" key="4">
    <source>
        <dbReference type="SAM" id="Coils"/>
    </source>
</evidence>
<reference evidence="8" key="2">
    <citation type="submission" date="2015-02" db="UniProtKB">
        <authorList>
            <consortium name="EnsemblMetazoa"/>
        </authorList>
    </citation>
    <scope>IDENTIFICATION</scope>
</reference>
<evidence type="ECO:0000256" key="1">
    <source>
        <dbReference type="ARBA" id="ARBA00022468"/>
    </source>
</evidence>
<accession>T1IPW2</accession>
<dbReference type="InterPro" id="IPR050989">
    <property type="entry name" value="Rap1_Ran_GAP"/>
</dbReference>
<feature type="compositionally biased region" description="Polar residues" evidence="5">
    <location>
        <begin position="315"/>
        <end position="330"/>
    </location>
</feature>
<evidence type="ECO:0008006" key="10">
    <source>
        <dbReference type="Google" id="ProtNLM"/>
    </source>
</evidence>
<dbReference type="GO" id="GO:0005096">
    <property type="term" value="F:GTPase activator activity"/>
    <property type="evidence" value="ECO:0007669"/>
    <property type="project" value="UniProtKB-KW"/>
</dbReference>
<dbReference type="SUPFAM" id="SSF50156">
    <property type="entry name" value="PDZ domain-like"/>
    <property type="match status" value="1"/>
</dbReference>
<dbReference type="PhylomeDB" id="T1IPW2"/>
<dbReference type="PANTHER" id="PTHR15711:SF22">
    <property type="entry name" value="RAP-GAP DOMAIN-CONTAINING PROTEIN"/>
    <property type="match status" value="1"/>
</dbReference>
<feature type="region of interest" description="Disordered" evidence="5">
    <location>
        <begin position="1226"/>
        <end position="1291"/>
    </location>
</feature>
<keyword evidence="9" id="KW-1185">Reference proteome</keyword>
<feature type="compositionally biased region" description="Basic and acidic residues" evidence="5">
    <location>
        <begin position="1340"/>
        <end position="1352"/>
    </location>
</feature>
<feature type="region of interest" description="Disordered" evidence="5">
    <location>
        <begin position="1117"/>
        <end position="1140"/>
    </location>
</feature>
<reference evidence="9" key="1">
    <citation type="submission" date="2011-05" db="EMBL/GenBank/DDBJ databases">
        <authorList>
            <person name="Richards S.R."/>
            <person name="Qu J."/>
            <person name="Jiang H."/>
            <person name="Jhangiani S.N."/>
            <person name="Agravi P."/>
            <person name="Goodspeed R."/>
            <person name="Gross S."/>
            <person name="Mandapat C."/>
            <person name="Jackson L."/>
            <person name="Mathew T."/>
            <person name="Pu L."/>
            <person name="Thornton R."/>
            <person name="Saada N."/>
            <person name="Wilczek-Boney K.B."/>
            <person name="Lee S."/>
            <person name="Kovar C."/>
            <person name="Wu Y."/>
            <person name="Scherer S.E."/>
            <person name="Worley K.C."/>
            <person name="Muzny D.M."/>
            <person name="Gibbs R."/>
        </authorList>
    </citation>
    <scope>NUCLEOTIDE SEQUENCE</scope>
    <source>
        <strain evidence="9">Brora</strain>
    </source>
</reference>
<evidence type="ECO:0000313" key="9">
    <source>
        <dbReference type="Proteomes" id="UP000014500"/>
    </source>
</evidence>
<dbReference type="GO" id="GO:0005737">
    <property type="term" value="C:cytoplasm"/>
    <property type="evidence" value="ECO:0007669"/>
    <property type="project" value="TreeGrafter"/>
</dbReference>
<dbReference type="InterPro" id="IPR001478">
    <property type="entry name" value="PDZ"/>
</dbReference>
<dbReference type="HOGENOM" id="CLU_002127_2_0_1"/>
<dbReference type="Gene3D" id="2.30.42.10">
    <property type="match status" value="1"/>
</dbReference>
<feature type="coiled-coil region" evidence="4">
    <location>
        <begin position="1515"/>
        <end position="1570"/>
    </location>
</feature>
<feature type="compositionally biased region" description="Polar residues" evidence="5">
    <location>
        <begin position="256"/>
        <end position="271"/>
    </location>
</feature>
<dbReference type="Proteomes" id="UP000014500">
    <property type="component" value="Unassembled WGS sequence"/>
</dbReference>
<evidence type="ECO:0000259" key="6">
    <source>
        <dbReference type="PROSITE" id="PS50085"/>
    </source>
</evidence>
<dbReference type="Pfam" id="PF02145">
    <property type="entry name" value="Rap_GAP"/>
    <property type="match status" value="1"/>
</dbReference>
<evidence type="ECO:0000256" key="2">
    <source>
        <dbReference type="ARBA" id="ARBA00022553"/>
    </source>
</evidence>
<feature type="region of interest" description="Disordered" evidence="5">
    <location>
        <begin position="1412"/>
        <end position="1433"/>
    </location>
</feature>
<dbReference type="PROSITE" id="PS50106">
    <property type="entry name" value="PDZ"/>
    <property type="match status" value="1"/>
</dbReference>
<feature type="compositionally biased region" description="Low complexity" evidence="5">
    <location>
        <begin position="1366"/>
        <end position="1382"/>
    </location>
</feature>